<sequence length="169" mass="18557">MKNLLTFLLCLTLYSCDDGDLTIETIDFDDIDIDYCDTTVTTSTTLFFKISGNEALILTLASGTLKSEASDGEVEYPISTSTTLTYRDFSDDVSSDYFCDLIPTTEPTVLEEIEAESGSVLITTTAIVDGDTTTYEHTIRLSEITFINASNNQRITDLSINDFGTVTTN</sequence>
<keyword evidence="2" id="KW-1185">Reference proteome</keyword>
<dbReference type="RefSeq" id="WP_072864720.1">
    <property type="nucleotide sequence ID" value="NZ_FQUX01000009.1"/>
</dbReference>
<name>A0A1M5FQM3_9FLAO</name>
<dbReference type="PROSITE" id="PS51257">
    <property type="entry name" value="PROKAR_LIPOPROTEIN"/>
    <property type="match status" value="1"/>
</dbReference>
<evidence type="ECO:0000313" key="1">
    <source>
        <dbReference type="EMBL" id="SHF93857.1"/>
    </source>
</evidence>
<dbReference type="OrthoDB" id="1417969at2"/>
<dbReference type="Proteomes" id="UP000184406">
    <property type="component" value="Unassembled WGS sequence"/>
</dbReference>
<gene>
    <name evidence="1" type="ORF">SAMN03080594_109180</name>
</gene>
<reference evidence="2" key="1">
    <citation type="submission" date="2016-11" db="EMBL/GenBank/DDBJ databases">
        <authorList>
            <person name="Varghese N."/>
            <person name="Submissions S."/>
        </authorList>
    </citation>
    <scope>NUCLEOTIDE SEQUENCE [LARGE SCALE GENOMIC DNA]</scope>
    <source>
        <strain evidence="2">DSM 17539</strain>
    </source>
</reference>
<evidence type="ECO:0000313" key="2">
    <source>
        <dbReference type="Proteomes" id="UP000184406"/>
    </source>
</evidence>
<dbReference type="AlphaFoldDB" id="A0A1M5FQM3"/>
<organism evidence="1 2">
    <name type="scientific">Arenibacter palladensis</name>
    <dbReference type="NCBI Taxonomy" id="237373"/>
    <lineage>
        <taxon>Bacteria</taxon>
        <taxon>Pseudomonadati</taxon>
        <taxon>Bacteroidota</taxon>
        <taxon>Flavobacteriia</taxon>
        <taxon>Flavobacteriales</taxon>
        <taxon>Flavobacteriaceae</taxon>
        <taxon>Arenibacter</taxon>
    </lineage>
</organism>
<protein>
    <submittedName>
        <fullName evidence="1">Uncharacterized protein</fullName>
    </submittedName>
</protein>
<accession>A0A1M5FQM3</accession>
<proteinExistence type="predicted"/>
<dbReference type="EMBL" id="FQUX01000009">
    <property type="protein sequence ID" value="SHF93857.1"/>
    <property type="molecule type" value="Genomic_DNA"/>
</dbReference>